<comment type="caution">
    <text evidence="2">The sequence shown here is derived from an EMBL/GenBank/DDBJ whole genome shotgun (WGS) entry which is preliminary data.</text>
</comment>
<sequence>MSASKNYQGDALVDANSDIAGTGVFWSYIATAWLTVVLATGNLILSHLESRHKATVSAATIGATASTKDLTTYARAKELCNKFVLSLCDIQAFAGTAMLVIGITLRDSVSLYHQEFIIQYWWLTIDSLWAADFQYDNGDEDGKIGSLWFDRVHQFTRKSIVLLSVTLGIYHQSWLIWNEDDRWNPSDGKHCYRFIERWYWPLETWIWIVGLAFYALAHALIMFKQGNEQLEAFEKAIARKRTSLQTSLRIRQRDLRDQIGRCPRQPGQVFLTGIMLGVLRLFIFVFWLFVQIVTIWAWSDGDRLVHIVVYALFTMRNTQGLLSHRNLNAFIVKGQEKTLGFGQLLPIIGAVGIVYQLMLLVERPQPKVTSQSP</sequence>
<proteinExistence type="predicted"/>
<dbReference type="PANTHER" id="PTHR37577:SF1">
    <property type="entry name" value="INTEGRAL MEMBRANE PROTEIN"/>
    <property type="match status" value="1"/>
</dbReference>
<dbReference type="GeneID" id="89976333"/>
<dbReference type="Proteomes" id="UP001358417">
    <property type="component" value="Unassembled WGS sequence"/>
</dbReference>
<name>A0AAV9MZH9_9EURO</name>
<evidence type="ECO:0000313" key="2">
    <source>
        <dbReference type="EMBL" id="KAK5046368.1"/>
    </source>
</evidence>
<organism evidence="2 3">
    <name type="scientific">Exophiala bonariae</name>
    <dbReference type="NCBI Taxonomy" id="1690606"/>
    <lineage>
        <taxon>Eukaryota</taxon>
        <taxon>Fungi</taxon>
        <taxon>Dikarya</taxon>
        <taxon>Ascomycota</taxon>
        <taxon>Pezizomycotina</taxon>
        <taxon>Eurotiomycetes</taxon>
        <taxon>Chaetothyriomycetidae</taxon>
        <taxon>Chaetothyriales</taxon>
        <taxon>Herpotrichiellaceae</taxon>
        <taxon>Exophiala</taxon>
    </lineage>
</organism>
<keyword evidence="1" id="KW-0812">Transmembrane</keyword>
<gene>
    <name evidence="2" type="ORF">LTR84_008169</name>
</gene>
<evidence type="ECO:0000256" key="1">
    <source>
        <dbReference type="SAM" id="Phobius"/>
    </source>
</evidence>
<dbReference type="AlphaFoldDB" id="A0AAV9MZH9"/>
<feature type="transmembrane region" description="Helical" evidence="1">
    <location>
        <begin position="269"/>
        <end position="298"/>
    </location>
</feature>
<keyword evidence="1" id="KW-1133">Transmembrane helix</keyword>
<dbReference type="RefSeq" id="XP_064701959.1">
    <property type="nucleotide sequence ID" value="XM_064851718.1"/>
</dbReference>
<keyword evidence="1" id="KW-0472">Membrane</keyword>
<dbReference type="EMBL" id="JAVRRD010000030">
    <property type="protein sequence ID" value="KAK5046368.1"/>
    <property type="molecule type" value="Genomic_DNA"/>
</dbReference>
<dbReference type="InterPro" id="IPR053018">
    <property type="entry name" value="Elsinochrome_Biosynth-Asso"/>
</dbReference>
<dbReference type="PANTHER" id="PTHR37577">
    <property type="entry name" value="INTEGRAL MEMBRANE PROTEIN"/>
    <property type="match status" value="1"/>
</dbReference>
<feature type="transmembrane region" description="Helical" evidence="1">
    <location>
        <begin position="344"/>
        <end position="361"/>
    </location>
</feature>
<accession>A0AAV9MZH9</accession>
<feature type="transmembrane region" description="Helical" evidence="1">
    <location>
        <begin position="25"/>
        <end position="45"/>
    </location>
</feature>
<protein>
    <submittedName>
        <fullName evidence="2">Uncharacterized protein</fullName>
    </submittedName>
</protein>
<feature type="transmembrane region" description="Helical" evidence="1">
    <location>
        <begin position="204"/>
        <end position="223"/>
    </location>
</feature>
<keyword evidence="3" id="KW-1185">Reference proteome</keyword>
<evidence type="ECO:0000313" key="3">
    <source>
        <dbReference type="Proteomes" id="UP001358417"/>
    </source>
</evidence>
<reference evidence="2 3" key="1">
    <citation type="submission" date="2023-08" db="EMBL/GenBank/DDBJ databases">
        <title>Black Yeasts Isolated from many extreme environments.</title>
        <authorList>
            <person name="Coleine C."/>
            <person name="Stajich J.E."/>
            <person name="Selbmann L."/>
        </authorList>
    </citation>
    <scope>NUCLEOTIDE SEQUENCE [LARGE SCALE GENOMIC DNA]</scope>
    <source>
        <strain evidence="2 3">CCFEE 5792</strain>
    </source>
</reference>